<accession>A0ABX8MQR3</accession>
<protein>
    <submittedName>
        <fullName evidence="1">Uncharacterized protein</fullName>
    </submittedName>
</protein>
<proteinExistence type="predicted"/>
<dbReference type="RefSeq" id="WP_124345449.1">
    <property type="nucleotide sequence ID" value="NZ_CP027706.1"/>
</dbReference>
<name>A0ABX8MQR3_9PSED</name>
<organism evidence="1 2">
    <name type="scientific">Pseudomonas sessilinigenes</name>
    <dbReference type="NCBI Taxonomy" id="658629"/>
    <lineage>
        <taxon>Bacteria</taxon>
        <taxon>Pseudomonadati</taxon>
        <taxon>Pseudomonadota</taxon>
        <taxon>Gammaproteobacteria</taxon>
        <taxon>Pseudomonadales</taxon>
        <taxon>Pseudomonadaceae</taxon>
        <taxon>Pseudomonas</taxon>
    </lineage>
</organism>
<dbReference type="Proteomes" id="UP000693952">
    <property type="component" value="Chromosome"/>
</dbReference>
<evidence type="ECO:0000313" key="2">
    <source>
        <dbReference type="Proteomes" id="UP000693952"/>
    </source>
</evidence>
<sequence>MKTLGFLYEKFFCKPIDEDGAVEIAGWLVIIDFRIFLIPLEYCDDYKSGEKIEFFESDFMLSIVDKILPL</sequence>
<gene>
    <name evidence="1" type="ORF">KSS89_01840</name>
</gene>
<reference evidence="1" key="1">
    <citation type="submission" date="2021-06" db="EMBL/GenBank/DDBJ databases">
        <title>Updating the genus Pseudomonas: Description of 43 new species and partition of the Pseudomonas putida group.</title>
        <authorList>
            <person name="Girard L."/>
            <person name="Lood C."/>
            <person name="Vandamme P."/>
            <person name="Rokni-Zadeh H."/>
            <person name="van Noort V."/>
            <person name="Hofte M."/>
            <person name="Lavigne R."/>
            <person name="De Mot R."/>
        </authorList>
    </citation>
    <scope>NUCLEOTIDE SEQUENCE</scope>
    <source>
        <strain evidence="1">CMR12a</strain>
    </source>
</reference>
<dbReference type="EMBL" id="CP077074">
    <property type="protein sequence ID" value="QXH40988.1"/>
    <property type="molecule type" value="Genomic_DNA"/>
</dbReference>
<keyword evidence="2" id="KW-1185">Reference proteome</keyword>
<evidence type="ECO:0000313" key="1">
    <source>
        <dbReference type="EMBL" id="QXH40988.1"/>
    </source>
</evidence>